<accession>A0A512HBY3</accession>
<keyword evidence="2 5" id="KW-0812">Transmembrane</keyword>
<dbReference type="PANTHER" id="PTHR12714:SF24">
    <property type="entry name" value="SLR1182 PROTEIN"/>
    <property type="match status" value="1"/>
</dbReference>
<proteinExistence type="predicted"/>
<dbReference type="Gene3D" id="1.20.120.1630">
    <property type="match status" value="1"/>
</dbReference>
<sequence>MKPLPPVLFGTGVVLMAVLAWLLPGPRVVPDALGLAGLALIAGAGTFAVMAARHVLRQGTTVHPGHEATVLVTDGPFRLTRNPMYLGLAGILTGWGLWLGTLVPLLVVPVFVLAIARLHIDKEEARLRARFGEAFEAYCQSTRRWL</sequence>
<evidence type="ECO:0000256" key="4">
    <source>
        <dbReference type="ARBA" id="ARBA00023136"/>
    </source>
</evidence>
<evidence type="ECO:0000313" key="7">
    <source>
        <dbReference type="Proteomes" id="UP000321567"/>
    </source>
</evidence>
<keyword evidence="7" id="KW-1185">Reference proteome</keyword>
<dbReference type="GO" id="GO:0016740">
    <property type="term" value="F:transferase activity"/>
    <property type="evidence" value="ECO:0007669"/>
    <property type="project" value="UniProtKB-ARBA"/>
</dbReference>
<dbReference type="InterPro" id="IPR007318">
    <property type="entry name" value="Phopholipid_MeTrfase"/>
</dbReference>
<dbReference type="OrthoDB" id="9811969at2"/>
<evidence type="ECO:0000256" key="5">
    <source>
        <dbReference type="SAM" id="Phobius"/>
    </source>
</evidence>
<dbReference type="Proteomes" id="UP000321567">
    <property type="component" value="Unassembled WGS sequence"/>
</dbReference>
<evidence type="ECO:0000313" key="6">
    <source>
        <dbReference type="EMBL" id="GEO82961.1"/>
    </source>
</evidence>
<feature type="transmembrane region" description="Helical" evidence="5">
    <location>
        <begin position="6"/>
        <end position="23"/>
    </location>
</feature>
<name>A0A512HBY3_9PROT</name>
<reference evidence="6 7" key="1">
    <citation type="submission" date="2019-07" db="EMBL/GenBank/DDBJ databases">
        <title>Whole genome shotgun sequence of Rhodospirillum oryzae NBRC 107573.</title>
        <authorList>
            <person name="Hosoyama A."/>
            <person name="Uohara A."/>
            <person name="Ohji S."/>
            <person name="Ichikawa N."/>
        </authorList>
    </citation>
    <scope>NUCLEOTIDE SEQUENCE [LARGE SCALE GENOMIC DNA]</scope>
    <source>
        <strain evidence="6 7">NBRC 107573</strain>
    </source>
</reference>
<keyword evidence="3 5" id="KW-1133">Transmembrane helix</keyword>
<dbReference type="GO" id="GO:0012505">
    <property type="term" value="C:endomembrane system"/>
    <property type="evidence" value="ECO:0007669"/>
    <property type="project" value="UniProtKB-SubCell"/>
</dbReference>
<comment type="caution">
    <text evidence="6">The sequence shown here is derived from an EMBL/GenBank/DDBJ whole genome shotgun (WGS) entry which is preliminary data.</text>
</comment>
<evidence type="ECO:0000256" key="1">
    <source>
        <dbReference type="ARBA" id="ARBA00004127"/>
    </source>
</evidence>
<protein>
    <recommendedName>
        <fullName evidence="8">Isoprenylcysteine carboxyl methyltransferase</fullName>
    </recommendedName>
</protein>
<dbReference type="Pfam" id="PF04191">
    <property type="entry name" value="PEMT"/>
    <property type="match status" value="1"/>
</dbReference>
<feature type="transmembrane region" description="Helical" evidence="5">
    <location>
        <begin position="95"/>
        <end position="120"/>
    </location>
</feature>
<dbReference type="EMBL" id="BJZO01000136">
    <property type="protein sequence ID" value="GEO82961.1"/>
    <property type="molecule type" value="Genomic_DNA"/>
</dbReference>
<evidence type="ECO:0000256" key="2">
    <source>
        <dbReference type="ARBA" id="ARBA00022692"/>
    </source>
</evidence>
<organism evidence="6 7">
    <name type="scientific">Pararhodospirillum oryzae</name>
    <dbReference type="NCBI Taxonomy" id="478448"/>
    <lineage>
        <taxon>Bacteria</taxon>
        <taxon>Pseudomonadati</taxon>
        <taxon>Pseudomonadota</taxon>
        <taxon>Alphaproteobacteria</taxon>
        <taxon>Rhodospirillales</taxon>
        <taxon>Rhodospirillaceae</taxon>
        <taxon>Pararhodospirillum</taxon>
    </lineage>
</organism>
<dbReference type="RefSeq" id="WP_147164998.1">
    <property type="nucleotide sequence ID" value="NZ_BJZO01000136.1"/>
</dbReference>
<feature type="transmembrane region" description="Helical" evidence="5">
    <location>
        <begin position="35"/>
        <end position="56"/>
    </location>
</feature>
<comment type="subcellular location">
    <subcellularLocation>
        <location evidence="1">Endomembrane system</location>
        <topology evidence="1">Multi-pass membrane protein</topology>
    </subcellularLocation>
</comment>
<evidence type="ECO:0008006" key="8">
    <source>
        <dbReference type="Google" id="ProtNLM"/>
    </source>
</evidence>
<gene>
    <name evidence="6" type="ORF">ROR02_30920</name>
</gene>
<dbReference type="AlphaFoldDB" id="A0A512HBY3"/>
<keyword evidence="4 5" id="KW-0472">Membrane</keyword>
<dbReference type="PANTHER" id="PTHR12714">
    <property type="entry name" value="PROTEIN-S ISOPRENYLCYSTEINE O-METHYLTRANSFERASE"/>
    <property type="match status" value="1"/>
</dbReference>
<evidence type="ECO:0000256" key="3">
    <source>
        <dbReference type="ARBA" id="ARBA00022989"/>
    </source>
</evidence>